<protein>
    <submittedName>
        <fullName evidence="1">Uncharacterized protein</fullName>
    </submittedName>
</protein>
<evidence type="ECO:0000313" key="2">
    <source>
        <dbReference type="Proteomes" id="UP000299102"/>
    </source>
</evidence>
<organism evidence="1 2">
    <name type="scientific">Eumeta variegata</name>
    <name type="common">Bagworm moth</name>
    <name type="synonym">Eumeta japonica</name>
    <dbReference type="NCBI Taxonomy" id="151549"/>
    <lineage>
        <taxon>Eukaryota</taxon>
        <taxon>Metazoa</taxon>
        <taxon>Ecdysozoa</taxon>
        <taxon>Arthropoda</taxon>
        <taxon>Hexapoda</taxon>
        <taxon>Insecta</taxon>
        <taxon>Pterygota</taxon>
        <taxon>Neoptera</taxon>
        <taxon>Endopterygota</taxon>
        <taxon>Lepidoptera</taxon>
        <taxon>Glossata</taxon>
        <taxon>Ditrysia</taxon>
        <taxon>Tineoidea</taxon>
        <taxon>Psychidae</taxon>
        <taxon>Oiketicinae</taxon>
        <taxon>Eumeta</taxon>
    </lineage>
</organism>
<keyword evidence="2" id="KW-1185">Reference proteome</keyword>
<sequence length="78" mass="8832">MPKFVIEIDMVLEFCKPVIIVLHVPPEMYLYFGRQAAVSRPPPALAQRTSKKKIDTELHWGASAQMPAKRCLAAVHRC</sequence>
<dbReference type="AlphaFoldDB" id="A0A4C2A2R7"/>
<comment type="caution">
    <text evidence="1">The sequence shown here is derived from an EMBL/GenBank/DDBJ whole genome shotgun (WGS) entry which is preliminary data.</text>
</comment>
<proteinExistence type="predicted"/>
<evidence type="ECO:0000313" key="1">
    <source>
        <dbReference type="EMBL" id="GBP93207.1"/>
    </source>
</evidence>
<accession>A0A4C2A2R7</accession>
<dbReference type="EMBL" id="BGZK01002349">
    <property type="protein sequence ID" value="GBP93207.1"/>
    <property type="molecule type" value="Genomic_DNA"/>
</dbReference>
<name>A0A4C2A2R7_EUMVA</name>
<gene>
    <name evidence="1" type="ORF">EVAR_24950_1</name>
</gene>
<reference evidence="1 2" key="1">
    <citation type="journal article" date="2019" name="Commun. Biol.">
        <title>The bagworm genome reveals a unique fibroin gene that provides high tensile strength.</title>
        <authorList>
            <person name="Kono N."/>
            <person name="Nakamura H."/>
            <person name="Ohtoshi R."/>
            <person name="Tomita M."/>
            <person name="Numata K."/>
            <person name="Arakawa K."/>
        </authorList>
    </citation>
    <scope>NUCLEOTIDE SEQUENCE [LARGE SCALE GENOMIC DNA]</scope>
</reference>
<dbReference type="Proteomes" id="UP000299102">
    <property type="component" value="Unassembled WGS sequence"/>
</dbReference>